<accession>A0A0N8VZH0</accession>
<protein>
    <submittedName>
        <fullName evidence="7">Transposase from transposon Tn916</fullName>
    </submittedName>
</protein>
<dbReference type="InterPro" id="IPR044068">
    <property type="entry name" value="CB"/>
</dbReference>
<evidence type="ECO:0000313" key="8">
    <source>
        <dbReference type="Proteomes" id="UP000050517"/>
    </source>
</evidence>
<dbReference type="GO" id="GO:0015074">
    <property type="term" value="P:DNA integration"/>
    <property type="evidence" value="ECO:0007669"/>
    <property type="project" value="InterPro"/>
</dbReference>
<keyword evidence="2 4" id="KW-0238">DNA-binding</keyword>
<reference evidence="7 8" key="1">
    <citation type="submission" date="2015-10" db="EMBL/GenBank/DDBJ databases">
        <title>Corynebacteirum lowii and Corynebacterium oculi species nova, derived from human clinical disease and and emended description of Corynebacterium mastiditis.</title>
        <authorList>
            <person name="Bernard K."/>
            <person name="Pacheco A.L."/>
            <person name="Mcdougall C."/>
            <person name="Burtx T."/>
            <person name="Weibe D."/>
            <person name="Tyler S."/>
            <person name="Olson A.B."/>
            <person name="Cnockaert M."/>
            <person name="Eguchi H."/>
            <person name="Kuwahara T."/>
            <person name="Nakayama-Imaohji H."/>
            <person name="Boudewijins M."/>
            <person name="Van Hoecke F."/>
            <person name="Bernier A.-M."/>
            <person name="Vandamme P."/>
        </authorList>
    </citation>
    <scope>NUCLEOTIDE SEQUENCE [LARGE SCALE GENOMIC DNA]</scope>
    <source>
        <strain evidence="7 8">NML 130210</strain>
    </source>
</reference>
<dbReference type="AlphaFoldDB" id="A0A0N8VZH0"/>
<proteinExistence type="inferred from homology"/>
<name>A0A0N8VZH0_9CORY</name>
<evidence type="ECO:0000256" key="2">
    <source>
        <dbReference type="ARBA" id="ARBA00023125"/>
    </source>
</evidence>
<dbReference type="PANTHER" id="PTHR30349">
    <property type="entry name" value="PHAGE INTEGRASE-RELATED"/>
    <property type="match status" value="1"/>
</dbReference>
<dbReference type="Proteomes" id="UP000050517">
    <property type="component" value="Unassembled WGS sequence"/>
</dbReference>
<dbReference type="RefSeq" id="WP_245622192.1">
    <property type="nucleotide sequence ID" value="NZ_LKST01000003.1"/>
</dbReference>
<dbReference type="PROSITE" id="PS51898">
    <property type="entry name" value="TYR_RECOMBINASE"/>
    <property type="match status" value="1"/>
</dbReference>
<evidence type="ECO:0000259" key="5">
    <source>
        <dbReference type="PROSITE" id="PS51898"/>
    </source>
</evidence>
<gene>
    <name evidence="7" type="primary">int-tn</name>
    <name evidence="7" type="ORF">Cocul_01950</name>
</gene>
<evidence type="ECO:0000259" key="6">
    <source>
        <dbReference type="PROSITE" id="PS51900"/>
    </source>
</evidence>
<dbReference type="InterPro" id="IPR010998">
    <property type="entry name" value="Integrase_recombinase_N"/>
</dbReference>
<organism evidence="7 8">
    <name type="scientific">Corynebacterium oculi</name>
    <dbReference type="NCBI Taxonomy" id="1544416"/>
    <lineage>
        <taxon>Bacteria</taxon>
        <taxon>Bacillati</taxon>
        <taxon>Actinomycetota</taxon>
        <taxon>Actinomycetes</taxon>
        <taxon>Mycobacteriales</taxon>
        <taxon>Corynebacteriaceae</taxon>
        <taxon>Corynebacterium</taxon>
    </lineage>
</organism>
<dbReference type="PANTHER" id="PTHR30349:SF64">
    <property type="entry name" value="PROPHAGE INTEGRASE INTD-RELATED"/>
    <property type="match status" value="1"/>
</dbReference>
<evidence type="ECO:0000256" key="1">
    <source>
        <dbReference type="ARBA" id="ARBA00008857"/>
    </source>
</evidence>
<dbReference type="CDD" id="cd01189">
    <property type="entry name" value="INT_ICEBs1_C_like"/>
    <property type="match status" value="1"/>
</dbReference>
<dbReference type="Gene3D" id="1.10.443.10">
    <property type="entry name" value="Intergrase catalytic core"/>
    <property type="match status" value="1"/>
</dbReference>
<keyword evidence="8" id="KW-1185">Reference proteome</keyword>
<dbReference type="GO" id="GO:0006310">
    <property type="term" value="P:DNA recombination"/>
    <property type="evidence" value="ECO:0007669"/>
    <property type="project" value="UniProtKB-KW"/>
</dbReference>
<dbReference type="PATRIC" id="fig|1544416.3.peg.1948"/>
<sequence>MDRPQHGRTTIGELGAKWLGVQTHLKPSSLRVTEIAWRSHVEPRWGRTPIAAVKPSDVAAWVATLEGGAVTVRRAHNTLTQVLDMAVRDSMLARNPACGVKLPRKPKAEPIYLTMEQLQCLAGECSRYGELVWLLGTVGLRWGEAAALRVQDVNFLRKRISVERNAVTVGTKVVVGTPKTHEKRVVAAPRFVLDLLDPLCVGKGQDELLWSAASGDPLKLPSKGSWYYGALERCMAADPDFPRVTVHGLRHVAAGLLISAGANVKAVQRQLGHADAAMTLNT</sequence>
<dbReference type="InterPro" id="IPR050090">
    <property type="entry name" value="Tyrosine_recombinase_XerCD"/>
</dbReference>
<keyword evidence="3" id="KW-0233">DNA recombination</keyword>
<dbReference type="InterPro" id="IPR002104">
    <property type="entry name" value="Integrase_catalytic"/>
</dbReference>
<dbReference type="Pfam" id="PF00589">
    <property type="entry name" value="Phage_integrase"/>
    <property type="match status" value="1"/>
</dbReference>
<dbReference type="STRING" id="1544416.Cocul_01950"/>
<dbReference type="InterPro" id="IPR011010">
    <property type="entry name" value="DNA_brk_join_enz"/>
</dbReference>
<comment type="caution">
    <text evidence="7">The sequence shown here is derived from an EMBL/GenBank/DDBJ whole genome shotgun (WGS) entry which is preliminary data.</text>
</comment>
<evidence type="ECO:0000313" key="7">
    <source>
        <dbReference type="EMBL" id="KQB83874.1"/>
    </source>
</evidence>
<dbReference type="EMBL" id="LKST01000003">
    <property type="protein sequence ID" value="KQB83874.1"/>
    <property type="molecule type" value="Genomic_DNA"/>
</dbReference>
<feature type="domain" description="Tyr recombinase" evidence="5">
    <location>
        <begin position="108"/>
        <end position="282"/>
    </location>
</feature>
<dbReference type="PROSITE" id="PS51900">
    <property type="entry name" value="CB"/>
    <property type="match status" value="1"/>
</dbReference>
<evidence type="ECO:0000256" key="4">
    <source>
        <dbReference type="PROSITE-ProRule" id="PRU01248"/>
    </source>
</evidence>
<evidence type="ECO:0000256" key="3">
    <source>
        <dbReference type="ARBA" id="ARBA00023172"/>
    </source>
</evidence>
<comment type="similarity">
    <text evidence="1">Belongs to the 'phage' integrase family.</text>
</comment>
<feature type="domain" description="Core-binding (CB)" evidence="6">
    <location>
        <begin position="9"/>
        <end position="87"/>
    </location>
</feature>
<dbReference type="SUPFAM" id="SSF56349">
    <property type="entry name" value="DNA breaking-rejoining enzymes"/>
    <property type="match status" value="1"/>
</dbReference>
<dbReference type="InterPro" id="IPR013762">
    <property type="entry name" value="Integrase-like_cat_sf"/>
</dbReference>
<dbReference type="Gene3D" id="1.10.150.130">
    <property type="match status" value="1"/>
</dbReference>
<dbReference type="GO" id="GO:0003677">
    <property type="term" value="F:DNA binding"/>
    <property type="evidence" value="ECO:0007669"/>
    <property type="project" value="UniProtKB-UniRule"/>
</dbReference>